<evidence type="ECO:0000313" key="2">
    <source>
        <dbReference type="Proteomes" id="UP000035909"/>
    </source>
</evidence>
<accession>A0A0J1H8F7</accession>
<reference evidence="1 2" key="1">
    <citation type="submission" date="2015-05" db="EMBL/GenBank/DDBJ databases">
        <title>Photobacterium galathea sp. nov.</title>
        <authorList>
            <person name="Machado H."/>
            <person name="Gram L."/>
        </authorList>
    </citation>
    <scope>NUCLEOTIDE SEQUENCE [LARGE SCALE GENOMIC DNA]</scope>
    <source>
        <strain evidence="1 2">DSM 22954</strain>
    </source>
</reference>
<name>A0A0J1H8F7_9GAMM</name>
<protein>
    <submittedName>
        <fullName evidence="1">Uncharacterized protein</fullName>
    </submittedName>
</protein>
<dbReference type="AlphaFoldDB" id="A0A0J1H8F7"/>
<gene>
    <name evidence="1" type="ORF">ABT57_14165</name>
</gene>
<organism evidence="1 2">
    <name type="scientific">Photobacterium ganghwense</name>
    <dbReference type="NCBI Taxonomy" id="320778"/>
    <lineage>
        <taxon>Bacteria</taxon>
        <taxon>Pseudomonadati</taxon>
        <taxon>Pseudomonadota</taxon>
        <taxon>Gammaproteobacteria</taxon>
        <taxon>Vibrionales</taxon>
        <taxon>Vibrionaceae</taxon>
        <taxon>Photobacterium</taxon>
    </lineage>
</organism>
<dbReference type="EMBL" id="LDOU01000015">
    <property type="protein sequence ID" value="KLV07988.1"/>
    <property type="molecule type" value="Genomic_DNA"/>
</dbReference>
<proteinExistence type="predicted"/>
<dbReference type="RefSeq" id="WP_047885881.1">
    <property type="nucleotide sequence ID" value="NZ_CP071326.1"/>
</dbReference>
<dbReference type="Proteomes" id="UP000035909">
    <property type="component" value="Unassembled WGS sequence"/>
</dbReference>
<comment type="caution">
    <text evidence="1">The sequence shown here is derived from an EMBL/GenBank/DDBJ whole genome shotgun (WGS) entry which is preliminary data.</text>
</comment>
<dbReference type="OrthoDB" id="5874739at2"/>
<dbReference type="PATRIC" id="fig|320778.3.peg.3083"/>
<sequence>MSQSHIMVAANELTESLDSVGLTSAEVDVFVNIFQYIHDVSGEWFALDTVKVQSFHVAHDATLIQPNKIFAGWFAFWMCVFNHAESGSELEVQALGAIRGLFFTAAHNRQITVPSVIETWWQETNDVHHNNSLSEVVA</sequence>
<keyword evidence="2" id="KW-1185">Reference proteome</keyword>
<dbReference type="STRING" id="320778.ABT57_14165"/>
<evidence type="ECO:0000313" key="1">
    <source>
        <dbReference type="EMBL" id="KLV07988.1"/>
    </source>
</evidence>